<dbReference type="Proteomes" id="UP000029981">
    <property type="component" value="Chromosome 4"/>
</dbReference>
<feature type="region of interest" description="Disordered" evidence="1">
    <location>
        <begin position="69"/>
        <end position="96"/>
    </location>
</feature>
<name>A0A0A0KX14_CUCSA</name>
<dbReference type="AlphaFoldDB" id="A0A0A0KX14"/>
<gene>
    <name evidence="2" type="ORF">Csa_4G269790</name>
</gene>
<dbReference type="EMBL" id="CM002925">
    <property type="protein sequence ID" value="KGN54048.1"/>
    <property type="molecule type" value="Genomic_DNA"/>
</dbReference>
<evidence type="ECO:0000313" key="2">
    <source>
        <dbReference type="EMBL" id="KGN54048.1"/>
    </source>
</evidence>
<reference evidence="2 3" key="4">
    <citation type="journal article" date="2011" name="BMC Genomics">
        <title>RNA-Seq improves annotation of protein-coding genes in the cucumber genome.</title>
        <authorList>
            <person name="Li Z."/>
            <person name="Zhang Z."/>
            <person name="Yan P."/>
            <person name="Huang S."/>
            <person name="Fei Z."/>
            <person name="Lin K."/>
        </authorList>
    </citation>
    <scope>NUCLEOTIDE SEQUENCE [LARGE SCALE GENOMIC DNA]</scope>
    <source>
        <strain evidence="3">cv. 9930</strain>
    </source>
</reference>
<dbReference type="Gramene" id="KGN54048">
    <property type="protein sequence ID" value="KGN54048"/>
    <property type="gene ID" value="Csa_4G269790"/>
</dbReference>
<reference evidence="2 3" key="2">
    <citation type="journal article" date="2009" name="PLoS ONE">
        <title>An integrated genetic and cytogenetic map of the cucumber genome.</title>
        <authorList>
            <person name="Ren Y."/>
            <person name="Zhang Z."/>
            <person name="Liu J."/>
            <person name="Staub J.E."/>
            <person name="Han Y."/>
            <person name="Cheng Z."/>
            <person name="Li X."/>
            <person name="Lu J."/>
            <person name="Miao H."/>
            <person name="Kang H."/>
            <person name="Xie B."/>
            <person name="Gu X."/>
            <person name="Wang X."/>
            <person name="Du Y."/>
            <person name="Jin W."/>
            <person name="Huang S."/>
        </authorList>
    </citation>
    <scope>NUCLEOTIDE SEQUENCE [LARGE SCALE GENOMIC DNA]</scope>
    <source>
        <strain evidence="3">cv. 9930</strain>
    </source>
</reference>
<protein>
    <submittedName>
        <fullName evidence="2">Uncharacterized protein</fullName>
    </submittedName>
</protein>
<evidence type="ECO:0000313" key="3">
    <source>
        <dbReference type="Proteomes" id="UP000029981"/>
    </source>
</evidence>
<reference evidence="2 3" key="3">
    <citation type="journal article" date="2010" name="BMC Genomics">
        <title>Transcriptome sequencing and comparative analysis of cucumber flowers with different sex types.</title>
        <authorList>
            <person name="Guo S."/>
            <person name="Zheng Y."/>
            <person name="Joung J.G."/>
            <person name="Liu S."/>
            <person name="Zhang Z."/>
            <person name="Crasta O.R."/>
            <person name="Sobral B.W."/>
            <person name="Xu Y."/>
            <person name="Huang S."/>
            <person name="Fei Z."/>
        </authorList>
    </citation>
    <scope>NUCLEOTIDE SEQUENCE [LARGE SCALE GENOMIC DNA]</scope>
    <source>
        <strain evidence="3">cv. 9930</strain>
    </source>
</reference>
<reference evidence="2 3" key="1">
    <citation type="journal article" date="2009" name="Nat. Genet.">
        <title>The genome of the cucumber, Cucumis sativus L.</title>
        <authorList>
            <person name="Huang S."/>
            <person name="Li R."/>
            <person name="Zhang Z."/>
            <person name="Li L."/>
            <person name="Gu X."/>
            <person name="Fan W."/>
            <person name="Lucas W.J."/>
            <person name="Wang X."/>
            <person name="Xie B."/>
            <person name="Ni P."/>
            <person name="Ren Y."/>
            <person name="Zhu H."/>
            <person name="Li J."/>
            <person name="Lin K."/>
            <person name="Jin W."/>
            <person name="Fei Z."/>
            <person name="Li G."/>
            <person name="Staub J."/>
            <person name="Kilian A."/>
            <person name="van der Vossen E.A."/>
            <person name="Wu Y."/>
            <person name="Guo J."/>
            <person name="He J."/>
            <person name="Jia Z."/>
            <person name="Ren Y."/>
            <person name="Tian G."/>
            <person name="Lu Y."/>
            <person name="Ruan J."/>
            <person name="Qian W."/>
            <person name="Wang M."/>
            <person name="Huang Q."/>
            <person name="Li B."/>
            <person name="Xuan Z."/>
            <person name="Cao J."/>
            <person name="Asan"/>
            <person name="Wu Z."/>
            <person name="Zhang J."/>
            <person name="Cai Q."/>
            <person name="Bai Y."/>
            <person name="Zhao B."/>
            <person name="Han Y."/>
            <person name="Li Y."/>
            <person name="Li X."/>
            <person name="Wang S."/>
            <person name="Shi Q."/>
            <person name="Liu S."/>
            <person name="Cho W.K."/>
            <person name="Kim J.Y."/>
            <person name="Xu Y."/>
            <person name="Heller-Uszynska K."/>
            <person name="Miao H."/>
            <person name="Cheng Z."/>
            <person name="Zhang S."/>
            <person name="Wu J."/>
            <person name="Yang Y."/>
            <person name="Kang H."/>
            <person name="Li M."/>
            <person name="Liang H."/>
            <person name="Ren X."/>
            <person name="Shi Z."/>
            <person name="Wen M."/>
            <person name="Jian M."/>
            <person name="Yang H."/>
            <person name="Zhang G."/>
            <person name="Yang Z."/>
            <person name="Chen R."/>
            <person name="Liu S."/>
            <person name="Li J."/>
            <person name="Ma L."/>
            <person name="Liu H."/>
            <person name="Zhou Y."/>
            <person name="Zhao J."/>
            <person name="Fang X."/>
            <person name="Li G."/>
            <person name="Fang L."/>
            <person name="Li Y."/>
            <person name="Liu D."/>
            <person name="Zheng H."/>
            <person name="Zhang Y."/>
            <person name="Qin N."/>
            <person name="Li Z."/>
            <person name="Yang G."/>
            <person name="Yang S."/>
            <person name="Bolund L."/>
            <person name="Kristiansen K."/>
            <person name="Zheng H."/>
            <person name="Li S."/>
            <person name="Zhang X."/>
            <person name="Yang H."/>
            <person name="Wang J."/>
            <person name="Sun R."/>
            <person name="Zhang B."/>
            <person name="Jiang S."/>
            <person name="Wang J."/>
            <person name="Du Y."/>
            <person name="Li S."/>
        </authorList>
    </citation>
    <scope>NUCLEOTIDE SEQUENCE [LARGE SCALE GENOMIC DNA]</scope>
    <source>
        <strain evidence="3">cv. 9930</strain>
    </source>
</reference>
<sequence length="111" mass="13014">MWLSVHFLKTKKFTKQDKIKTPQYQKKQDPRKSPKQPQDLQSIKDESGKAERVRDNIQTVRMKKRNYVAASEQKLTTPEIAERPNSGEKKQKTEKLELTCSTTGLIRQIDR</sequence>
<organism evidence="2 3">
    <name type="scientific">Cucumis sativus</name>
    <name type="common">Cucumber</name>
    <dbReference type="NCBI Taxonomy" id="3659"/>
    <lineage>
        <taxon>Eukaryota</taxon>
        <taxon>Viridiplantae</taxon>
        <taxon>Streptophyta</taxon>
        <taxon>Embryophyta</taxon>
        <taxon>Tracheophyta</taxon>
        <taxon>Spermatophyta</taxon>
        <taxon>Magnoliopsida</taxon>
        <taxon>eudicotyledons</taxon>
        <taxon>Gunneridae</taxon>
        <taxon>Pentapetalae</taxon>
        <taxon>rosids</taxon>
        <taxon>fabids</taxon>
        <taxon>Cucurbitales</taxon>
        <taxon>Cucurbitaceae</taxon>
        <taxon>Benincaseae</taxon>
        <taxon>Cucumis</taxon>
    </lineage>
</organism>
<evidence type="ECO:0000256" key="1">
    <source>
        <dbReference type="SAM" id="MobiDB-lite"/>
    </source>
</evidence>
<feature type="compositionally biased region" description="Basic and acidic residues" evidence="1">
    <location>
        <begin position="42"/>
        <end position="55"/>
    </location>
</feature>
<feature type="compositionally biased region" description="Basic and acidic residues" evidence="1">
    <location>
        <begin position="80"/>
        <end position="96"/>
    </location>
</feature>
<feature type="compositionally biased region" description="Basic and acidic residues" evidence="1">
    <location>
        <begin position="14"/>
        <end position="32"/>
    </location>
</feature>
<proteinExistence type="predicted"/>
<keyword evidence="3" id="KW-1185">Reference proteome</keyword>
<accession>A0A0A0KX14</accession>
<feature type="region of interest" description="Disordered" evidence="1">
    <location>
        <begin position="1"/>
        <end position="56"/>
    </location>
</feature>